<protein>
    <submittedName>
        <fullName evidence="1">Uncharacterized protein</fullName>
    </submittedName>
</protein>
<accession>A0AAF0D593</accession>
<dbReference type="Proteomes" id="UP001269161">
    <property type="component" value="Segment"/>
</dbReference>
<name>A0AAF0D593_9CAUD</name>
<evidence type="ECO:0000313" key="1">
    <source>
        <dbReference type="EMBL" id="WEU69876.1"/>
    </source>
</evidence>
<evidence type="ECO:0000313" key="2">
    <source>
        <dbReference type="Proteomes" id="UP001269161"/>
    </source>
</evidence>
<dbReference type="EMBL" id="OQ198719">
    <property type="protein sequence ID" value="WEU69876.1"/>
    <property type="molecule type" value="Genomic_DNA"/>
</dbReference>
<proteinExistence type="predicted"/>
<sequence length="41" mass="4724">MINTKVDDELEKIIAILINNYGVTRKQAMNIIYDRLSGLKD</sequence>
<reference evidence="1" key="1">
    <citation type="submission" date="2023-01" db="EMBL/GenBank/DDBJ databases">
        <title>New crAssphage isolates infecting Bacteroides cellulosilyticus.</title>
        <authorList>
            <person name="Papudeshi B."/>
            <person name="Vega A.A."/>
            <person name="Souza C."/>
            <person name="Giles S.K."/>
            <person name="Mallawaarachchi V."/>
            <person name="Roach M.J."/>
            <person name="An M."/>
            <person name="Jacobson N."/>
            <person name="McNair K."/>
            <person name="Mora M.F."/>
            <person name="Pastrana K."/>
            <person name="Leigh C."/>
            <person name="Cram C."/>
            <person name="Plewa W.S."/>
            <person name="Grigson S.R."/>
            <person name="Bouras G.S."/>
            <person name="Decewicz P."/>
            <person name="Luque A."/>
            <person name="Droit L."/>
            <person name="Handley S."/>
            <person name="Segall A.M."/>
            <person name="Dinsdale E.A."/>
            <person name="Edwards R.A."/>
        </authorList>
    </citation>
    <scope>NUCLEOTIDE SEQUENCE</scope>
    <source>
        <strain evidence="1">Bc11</strain>
    </source>
</reference>
<keyword evidence="2" id="KW-1185">Reference proteome</keyword>
<dbReference type="RefSeq" id="YP_011108638.1">
    <property type="nucleotide sequence ID" value="NC_091965.1"/>
</dbReference>
<organism evidence="1 2">
    <name type="scientific">Caudoviricetes sp. 'Rudgehvirus jaberico'</name>
    <dbReference type="NCBI Taxonomy" id="3028515"/>
    <lineage>
        <taxon>Viruses</taxon>
        <taxon>Duplodnaviria</taxon>
        <taxon>Heunggongvirae</taxon>
        <taxon>Uroviricota</taxon>
        <taxon>Caudoviricetes</taxon>
        <taxon>Crassvirales</taxon>
        <taxon>Intestiviridae</taxon>
        <taxon>Crudevirinae</taxon>
    </lineage>
</organism>